<keyword evidence="8" id="KW-1185">Reference proteome</keyword>
<evidence type="ECO:0000313" key="8">
    <source>
        <dbReference type="Proteomes" id="UP000188273"/>
    </source>
</evidence>
<gene>
    <name evidence="7" type="primary">glgA</name>
    <name evidence="7" type="ORF">L21SP3_00796</name>
</gene>
<reference evidence="8" key="1">
    <citation type="submission" date="2017-02" db="EMBL/GenBank/DDBJ databases">
        <title>Comparative genomics and description of representatives of a novel lineage of planctomycetes thriving in anoxic sediments.</title>
        <authorList>
            <person name="Spring S."/>
            <person name="Bunk B."/>
            <person name="Sproer C."/>
            <person name="Klenk H.-P."/>
        </authorList>
    </citation>
    <scope>NUCLEOTIDE SEQUENCE [LARGE SCALE GENOMIC DNA]</scope>
    <source>
        <strain evidence="8">L21-RPul-D3</strain>
    </source>
</reference>
<dbReference type="AlphaFoldDB" id="A0A1Q2HNH8"/>
<proteinExistence type="predicted"/>
<dbReference type="SUPFAM" id="SSF53756">
    <property type="entry name" value="UDP-Glycosyltransferase/glycogen phosphorylase"/>
    <property type="match status" value="1"/>
</dbReference>
<dbReference type="Pfam" id="PF00534">
    <property type="entry name" value="Glycos_transf_1"/>
    <property type="match status" value="1"/>
</dbReference>
<feature type="domain" description="Glycosyl transferase family 1" evidence="5">
    <location>
        <begin position="310"/>
        <end position="473"/>
    </location>
</feature>
<protein>
    <recommendedName>
        <fullName evidence="2">starch synthase</fullName>
        <ecNumber evidence="2">2.4.1.21</ecNumber>
    </recommendedName>
</protein>
<evidence type="ECO:0000256" key="4">
    <source>
        <dbReference type="ARBA" id="ARBA00022679"/>
    </source>
</evidence>
<evidence type="ECO:0000256" key="2">
    <source>
        <dbReference type="ARBA" id="ARBA00012588"/>
    </source>
</evidence>
<dbReference type="Proteomes" id="UP000188273">
    <property type="component" value="Chromosome"/>
</dbReference>
<evidence type="ECO:0000259" key="6">
    <source>
        <dbReference type="Pfam" id="PF08323"/>
    </source>
</evidence>
<keyword evidence="3 7" id="KW-0328">Glycosyltransferase</keyword>
<dbReference type="InterPro" id="IPR013534">
    <property type="entry name" value="Starch_synth_cat_dom"/>
</dbReference>
<dbReference type="PANTHER" id="PTHR45825:SF11">
    <property type="entry name" value="ALPHA AMYLASE DOMAIN-CONTAINING PROTEIN"/>
    <property type="match status" value="1"/>
</dbReference>
<evidence type="ECO:0000313" key="7">
    <source>
        <dbReference type="EMBL" id="AQQ09002.1"/>
    </source>
</evidence>
<organism evidence="7 8">
    <name type="scientific">Sedimentisphaera cyanobacteriorum</name>
    <dbReference type="NCBI Taxonomy" id="1940790"/>
    <lineage>
        <taxon>Bacteria</taxon>
        <taxon>Pseudomonadati</taxon>
        <taxon>Planctomycetota</taxon>
        <taxon>Phycisphaerae</taxon>
        <taxon>Sedimentisphaerales</taxon>
        <taxon>Sedimentisphaeraceae</taxon>
        <taxon>Sedimentisphaera</taxon>
    </lineage>
</organism>
<name>A0A1Q2HNH8_9BACT</name>
<dbReference type="RefSeq" id="WP_077539464.1">
    <property type="nucleotide sequence ID" value="NZ_CP019633.1"/>
</dbReference>
<accession>A0A1Q2HNH8</accession>
<keyword evidence="4 7" id="KW-0808">Transferase</keyword>
<dbReference type="OrthoDB" id="9808590at2"/>
<dbReference type="PANTHER" id="PTHR45825">
    <property type="entry name" value="GRANULE-BOUND STARCH SYNTHASE 1, CHLOROPLASTIC/AMYLOPLASTIC"/>
    <property type="match status" value="1"/>
</dbReference>
<feature type="domain" description="Starch synthase catalytic" evidence="6">
    <location>
        <begin position="36"/>
        <end position="241"/>
    </location>
</feature>
<dbReference type="EMBL" id="CP019633">
    <property type="protein sequence ID" value="AQQ09002.1"/>
    <property type="molecule type" value="Genomic_DNA"/>
</dbReference>
<evidence type="ECO:0000256" key="3">
    <source>
        <dbReference type="ARBA" id="ARBA00022676"/>
    </source>
</evidence>
<dbReference type="EC" id="2.4.1.21" evidence="2"/>
<dbReference type="KEGG" id="pbu:L21SP3_00796"/>
<evidence type="ECO:0000259" key="5">
    <source>
        <dbReference type="Pfam" id="PF00534"/>
    </source>
</evidence>
<evidence type="ECO:0000256" key="1">
    <source>
        <dbReference type="ARBA" id="ARBA00001478"/>
    </source>
</evidence>
<dbReference type="STRING" id="1940790.L21SP3_00796"/>
<dbReference type="GO" id="GO:0009011">
    <property type="term" value="F:alpha-1,4-glucan glucosyltransferase (ADP-glucose donor) activity"/>
    <property type="evidence" value="ECO:0007669"/>
    <property type="project" value="UniProtKB-EC"/>
</dbReference>
<dbReference type="InterPro" id="IPR001296">
    <property type="entry name" value="Glyco_trans_1"/>
</dbReference>
<dbReference type="Gene3D" id="3.40.50.2000">
    <property type="entry name" value="Glycogen Phosphorylase B"/>
    <property type="match status" value="2"/>
</dbReference>
<comment type="catalytic activity">
    <reaction evidence="1">
        <text>[(1-&gt;4)-alpha-D-glucosyl](n) + ADP-alpha-D-glucose = [(1-&gt;4)-alpha-D-glucosyl](n+1) + ADP + H(+)</text>
        <dbReference type="Rhea" id="RHEA:18189"/>
        <dbReference type="Rhea" id="RHEA-COMP:9584"/>
        <dbReference type="Rhea" id="RHEA-COMP:9587"/>
        <dbReference type="ChEBI" id="CHEBI:15378"/>
        <dbReference type="ChEBI" id="CHEBI:15444"/>
        <dbReference type="ChEBI" id="CHEBI:57498"/>
        <dbReference type="ChEBI" id="CHEBI:456216"/>
        <dbReference type="EC" id="2.4.1.21"/>
    </reaction>
</comment>
<dbReference type="Pfam" id="PF08323">
    <property type="entry name" value="Glyco_transf_5"/>
    <property type="match status" value="1"/>
</dbReference>
<sequence length="509" mass="57680">MAIKKRASKSKSLRILVVTPEVTYLPHGMGNYANQLAAKAGGLADVSASLISCLYELGADVHIAIPNFRRIFSFEIGRLVEDELRLYLNKLSHSRIHLAEDRVFYYQDKIYGNYMKESFKVSLAFQREVVNNIIPNVNPDIIHCNDWMTGLIPGFARRLNIPCLFTVHNIHTQRLTLEYIEEHGGIDAANFWQNLYYEYPPQNYEESRSSNLVDLLTSGIFAAHFINTVSPTFLEEIIKGQHSFIPEQVRGEISNKYHSGCAAGILNSPDPSYNPETDDALKEKYDSTNFYSAKKVNKAQFQKALGLTEDPNAPLFFWPSRLDPNQKGCQLLAEILFKVINENVNENLQVAIVANGEFKEHFHNIAAFHNIHSSLAVHDFSENLSRLGFAASDFMLMPSLFEPCGLPQMIAPKYGSLPVVNDTGGLHDTIVHMDSLNNCGNGFLFNTYNSEGLKWAIEQAVEFHKLPEETKQRQIHRVMEEANSRFNHSVTAQAYIDIYEKMAKRPLID</sequence>